<dbReference type="EMBL" id="LVVY01000072">
    <property type="protein sequence ID" value="OAM78209.1"/>
    <property type="molecule type" value="Genomic_DNA"/>
</dbReference>
<dbReference type="RefSeq" id="WP_067453863.1">
    <property type="nucleotide sequence ID" value="NZ_LVVY01000072.1"/>
</dbReference>
<proteinExistence type="predicted"/>
<dbReference type="Proteomes" id="UP000078389">
    <property type="component" value="Unassembled WGS sequence"/>
</dbReference>
<evidence type="ECO:0000313" key="1">
    <source>
        <dbReference type="EMBL" id="OAM78209.1"/>
    </source>
</evidence>
<reference evidence="1 2" key="1">
    <citation type="submission" date="2016-03" db="EMBL/GenBank/DDBJ databases">
        <title>Genome sequencing of Devosia sp. S37.</title>
        <authorList>
            <person name="Mohd Nor M."/>
        </authorList>
    </citation>
    <scope>NUCLEOTIDE SEQUENCE [LARGE SCALE GENOMIC DNA]</scope>
    <source>
        <strain evidence="1 2">S37</strain>
    </source>
</reference>
<evidence type="ECO:0000313" key="2">
    <source>
        <dbReference type="Proteomes" id="UP000078389"/>
    </source>
</evidence>
<comment type="caution">
    <text evidence="1">The sequence shown here is derived from an EMBL/GenBank/DDBJ whole genome shotgun (WGS) entry which is preliminary data.</text>
</comment>
<accession>A0A178HZP8</accession>
<dbReference type="STRING" id="1770058.A3840_06815"/>
<dbReference type="AlphaFoldDB" id="A0A178HZP8"/>
<dbReference type="OrthoDB" id="8117437at2"/>
<keyword evidence="2" id="KW-1185">Reference proteome</keyword>
<name>A0A178HZP8_9HYPH</name>
<sequence>MNMREKIAKALHDFDYPKGDWHRLNSGQGSYHQDKYRVKADAVLDALAEPTEGMLEAGVLDVKADVSFFEVEETYQAMIRAAKEGK</sequence>
<organism evidence="1 2">
    <name type="scientific">Devosia elaeis</name>
    <dbReference type="NCBI Taxonomy" id="1770058"/>
    <lineage>
        <taxon>Bacteria</taxon>
        <taxon>Pseudomonadati</taxon>
        <taxon>Pseudomonadota</taxon>
        <taxon>Alphaproteobacteria</taxon>
        <taxon>Hyphomicrobiales</taxon>
        <taxon>Devosiaceae</taxon>
        <taxon>Devosia</taxon>
    </lineage>
</organism>
<protein>
    <submittedName>
        <fullName evidence="1">Uncharacterized protein</fullName>
    </submittedName>
</protein>
<gene>
    <name evidence="1" type="ORF">A3840_06815</name>
</gene>